<protein>
    <recommendedName>
        <fullName evidence="1">Ty3 transposon capsid-like protein domain-containing protein</fullName>
    </recommendedName>
</protein>
<comment type="caution">
    <text evidence="2">The sequence shown here is derived from an EMBL/GenBank/DDBJ whole genome shotgun (WGS) entry which is preliminary data.</text>
</comment>
<feature type="domain" description="Ty3 transposon capsid-like protein" evidence="1">
    <location>
        <begin position="88"/>
        <end position="188"/>
    </location>
</feature>
<dbReference type="AlphaFoldDB" id="A0A699HQP3"/>
<name>A0A699HQP3_TANCI</name>
<organism evidence="2">
    <name type="scientific">Tanacetum cinerariifolium</name>
    <name type="common">Dalmatian daisy</name>
    <name type="synonym">Chrysanthemum cinerariifolium</name>
    <dbReference type="NCBI Taxonomy" id="118510"/>
    <lineage>
        <taxon>Eukaryota</taxon>
        <taxon>Viridiplantae</taxon>
        <taxon>Streptophyta</taxon>
        <taxon>Embryophyta</taxon>
        <taxon>Tracheophyta</taxon>
        <taxon>Spermatophyta</taxon>
        <taxon>Magnoliopsida</taxon>
        <taxon>eudicotyledons</taxon>
        <taxon>Gunneridae</taxon>
        <taxon>Pentapetalae</taxon>
        <taxon>asterids</taxon>
        <taxon>campanulids</taxon>
        <taxon>Asterales</taxon>
        <taxon>Asteraceae</taxon>
        <taxon>Asteroideae</taxon>
        <taxon>Anthemideae</taxon>
        <taxon>Anthemidinae</taxon>
        <taxon>Tanacetum</taxon>
    </lineage>
</organism>
<evidence type="ECO:0000259" key="1">
    <source>
        <dbReference type="Pfam" id="PF19259"/>
    </source>
</evidence>
<sequence length="238" mass="26998">MVGTRNSSLEVHVDKAIKNWVTEHVSCTVGCLNDMADRLATSIHELMLQQQYLVTDVNELKGGKGSSRFSRMSKLDFPKIHEDDVQGAFAWHLQFIRNNGDVTWAVYGEAILKRFRGLDDDPILELKNLRYETSMKQYQSKFEMLLTQVNITEAQSISMSIAGLLPTIEINVRMFKLKSLTDAFILSNLQEAAHNLTKQKYVPILPTSKIVNTPYYNRSTHVHARNTTTTLVLPAPNT</sequence>
<gene>
    <name evidence="2" type="ORF">Tci_413817</name>
</gene>
<proteinExistence type="predicted"/>
<dbReference type="EMBL" id="BKCJ010176905">
    <property type="protein sequence ID" value="GEY41843.1"/>
    <property type="molecule type" value="Genomic_DNA"/>
</dbReference>
<evidence type="ECO:0000313" key="2">
    <source>
        <dbReference type="EMBL" id="GEY41843.1"/>
    </source>
</evidence>
<dbReference type="Pfam" id="PF19259">
    <property type="entry name" value="Ty3_capsid"/>
    <property type="match status" value="1"/>
</dbReference>
<reference evidence="2" key="1">
    <citation type="journal article" date="2019" name="Sci. Rep.">
        <title>Draft genome of Tanacetum cinerariifolium, the natural source of mosquito coil.</title>
        <authorList>
            <person name="Yamashiro T."/>
            <person name="Shiraishi A."/>
            <person name="Satake H."/>
            <person name="Nakayama K."/>
        </authorList>
    </citation>
    <scope>NUCLEOTIDE SEQUENCE</scope>
</reference>
<dbReference type="InterPro" id="IPR045358">
    <property type="entry name" value="Ty3_capsid"/>
</dbReference>
<accession>A0A699HQP3</accession>